<dbReference type="OrthoDB" id="3039123at2759"/>
<accession>A0A8T9C3F4</accession>
<proteinExistence type="inferred from homology"/>
<evidence type="ECO:0000256" key="3">
    <source>
        <dbReference type="ARBA" id="ARBA00022801"/>
    </source>
</evidence>
<evidence type="ECO:0000256" key="5">
    <source>
        <dbReference type="RuleBase" id="RU361238"/>
    </source>
</evidence>
<keyword evidence="4" id="KW-1015">Disulfide bond</keyword>
<dbReference type="Pfam" id="PF07519">
    <property type="entry name" value="Tannase"/>
    <property type="match status" value="1"/>
</dbReference>
<keyword evidence="7" id="KW-1185">Reference proteome</keyword>
<dbReference type="Proteomes" id="UP000469558">
    <property type="component" value="Unassembled WGS sequence"/>
</dbReference>
<keyword evidence="3 5" id="KW-0378">Hydrolase</keyword>
<dbReference type="PANTHER" id="PTHR33938">
    <property type="entry name" value="FERULOYL ESTERASE B-RELATED"/>
    <property type="match status" value="1"/>
</dbReference>
<comment type="caution">
    <text evidence="6">The sequence shown here is derived from an EMBL/GenBank/DDBJ whole genome shotgun (WGS) entry which is preliminary data.</text>
</comment>
<dbReference type="GO" id="GO:0052689">
    <property type="term" value="F:carboxylic ester hydrolase activity"/>
    <property type="evidence" value="ECO:0007669"/>
    <property type="project" value="UniProtKB-KW"/>
</dbReference>
<dbReference type="EC" id="3.1.1.-" evidence="5"/>
<name>A0A8T9C3F4_9HELO</name>
<dbReference type="PANTHER" id="PTHR33938:SF16">
    <property type="entry name" value="CARBOXYLIC ESTER HYDROLASE"/>
    <property type="match status" value="1"/>
</dbReference>
<reference evidence="6 7" key="1">
    <citation type="submission" date="2018-05" db="EMBL/GenBank/DDBJ databases">
        <title>Genome sequencing and assembly of the regulated plant pathogen Lachnellula willkommii and related sister species for the development of diagnostic species identification markers.</title>
        <authorList>
            <person name="Giroux E."/>
            <person name="Bilodeau G."/>
        </authorList>
    </citation>
    <scope>NUCLEOTIDE SEQUENCE [LARGE SCALE GENOMIC DNA]</scope>
    <source>
        <strain evidence="6 7">CBS 268.59</strain>
    </source>
</reference>
<keyword evidence="1" id="KW-0719">Serine esterase</keyword>
<dbReference type="AlphaFoldDB" id="A0A8T9C3F4"/>
<evidence type="ECO:0000256" key="4">
    <source>
        <dbReference type="ARBA" id="ARBA00023157"/>
    </source>
</evidence>
<dbReference type="EMBL" id="QGMK01000924">
    <property type="protein sequence ID" value="TVY75885.1"/>
    <property type="molecule type" value="Genomic_DNA"/>
</dbReference>
<keyword evidence="2" id="KW-0732">Signal</keyword>
<feature type="non-terminal residue" evidence="6">
    <location>
        <position position="607"/>
    </location>
</feature>
<organism evidence="6 7">
    <name type="scientific">Lachnellula suecica</name>
    <dbReference type="NCBI Taxonomy" id="602035"/>
    <lineage>
        <taxon>Eukaryota</taxon>
        <taxon>Fungi</taxon>
        <taxon>Dikarya</taxon>
        <taxon>Ascomycota</taxon>
        <taxon>Pezizomycotina</taxon>
        <taxon>Leotiomycetes</taxon>
        <taxon>Helotiales</taxon>
        <taxon>Lachnaceae</taxon>
        <taxon>Lachnellula</taxon>
    </lineage>
</organism>
<sequence length="607" mass="66833">TSTLLDMRTSQLAVTGLAATAGATSLANVCTTSYATAKLPLDELDGATIDTSSLTAQAFYNVTVTDEYFYPDSTFDYCNVTFAYSHSGRNDRVQVTYWLPDPSKFQNRFLATGGGGLAINSGTGSVAGGMQYGAAAGLTDGGFGSFDNEFDDVFLLHNNTVNWESTYLFGFQAIHEMTLYGKAFAANFYGISNTTDAATYGMSNSTAKTNSTSKIYAYYQGCSEGGREGWSQVQRFAETYDGAAIGAPAFRYSFQQVNHLASNVQEMTLGYYPPPCELTKILNETFAFCDPLDGKTDGVVSRTDLCKLQFNVNSTIGLPYYCAAEAAPTFKHKRQMAAAATPEQNGTVTAEGAAIAQLILDGLKDNSGNQVYVPYQPSSTFTDAATQYNSETGEWELDQSGLGSEWVYRFLQLQNASVIPDAEFAEYTYDTLADWMVYGLHTYDSVLQTTWPDLGAWRDAGNKVIHYHGESDYSIPTASSVRYWDSVREFMYPELGYNDSAEAVSDFYKFYSVPGATHCAANPLEPNGPFPQTNLAVLIDWVENGIVPETLNATVLQGEYIGENRQICEWPLRPFWPSENATMECVYDQTSLDTWSYDLNFTQFKIY</sequence>
<evidence type="ECO:0000256" key="2">
    <source>
        <dbReference type="ARBA" id="ARBA00022729"/>
    </source>
</evidence>
<evidence type="ECO:0000256" key="1">
    <source>
        <dbReference type="ARBA" id="ARBA00022487"/>
    </source>
</evidence>
<protein>
    <recommendedName>
        <fullName evidence="5">Carboxylic ester hydrolase</fullName>
        <ecNumber evidence="5">3.1.1.-</ecNumber>
    </recommendedName>
</protein>
<gene>
    <name evidence="6" type="ORF">LSUE1_G005984</name>
</gene>
<evidence type="ECO:0000313" key="7">
    <source>
        <dbReference type="Proteomes" id="UP000469558"/>
    </source>
</evidence>
<dbReference type="InterPro" id="IPR011118">
    <property type="entry name" value="Tannase/feruloyl_esterase"/>
</dbReference>
<evidence type="ECO:0000313" key="6">
    <source>
        <dbReference type="EMBL" id="TVY75885.1"/>
    </source>
</evidence>
<comment type="similarity">
    <text evidence="5">Belongs to the tannase family.</text>
</comment>